<dbReference type="InterPro" id="IPR048427">
    <property type="entry name" value="YpoC"/>
</dbReference>
<feature type="domain" description="YpoC-like" evidence="1">
    <location>
        <begin position="3"/>
        <end position="112"/>
    </location>
</feature>
<dbReference type="AlphaFoldDB" id="A0A841PYS8"/>
<keyword evidence="3" id="KW-1185">Reference proteome</keyword>
<comment type="caution">
    <text evidence="2">The sequence shown here is derived from an EMBL/GenBank/DDBJ whole genome shotgun (WGS) entry which is preliminary data.</text>
</comment>
<sequence length="116" mass="14226">MFKEVKAYIDDWKSHESELAECFRNKQLQYSEKEMIRQIKQFKTALYFCNEINPKENLKPSDVSEMEYRPVNILERLSFMEERPNHYHSFIQLRECFHELEKIYARAKVMKQRKGI</sequence>
<dbReference type="EMBL" id="JACHGH010000002">
    <property type="protein sequence ID" value="MBB6452241.1"/>
    <property type="molecule type" value="Genomic_DNA"/>
</dbReference>
<proteinExistence type="predicted"/>
<name>A0A841PYS8_9BACI</name>
<gene>
    <name evidence="2" type="ORF">HNQ94_000686</name>
</gene>
<organism evidence="2 3">
    <name type="scientific">Salirhabdus euzebyi</name>
    <dbReference type="NCBI Taxonomy" id="394506"/>
    <lineage>
        <taxon>Bacteria</taxon>
        <taxon>Bacillati</taxon>
        <taxon>Bacillota</taxon>
        <taxon>Bacilli</taxon>
        <taxon>Bacillales</taxon>
        <taxon>Bacillaceae</taxon>
        <taxon>Salirhabdus</taxon>
    </lineage>
</organism>
<evidence type="ECO:0000313" key="2">
    <source>
        <dbReference type="EMBL" id="MBB6452241.1"/>
    </source>
</evidence>
<reference evidence="2 3" key="1">
    <citation type="submission" date="2020-08" db="EMBL/GenBank/DDBJ databases">
        <title>Genomic Encyclopedia of Type Strains, Phase IV (KMG-IV): sequencing the most valuable type-strain genomes for metagenomic binning, comparative biology and taxonomic classification.</title>
        <authorList>
            <person name="Goeker M."/>
        </authorList>
    </citation>
    <scope>NUCLEOTIDE SEQUENCE [LARGE SCALE GENOMIC DNA]</scope>
    <source>
        <strain evidence="2 3">DSM 19612</strain>
    </source>
</reference>
<dbReference type="Pfam" id="PF21747">
    <property type="entry name" value="YpoC"/>
    <property type="match status" value="1"/>
</dbReference>
<dbReference type="Proteomes" id="UP000581688">
    <property type="component" value="Unassembled WGS sequence"/>
</dbReference>
<protein>
    <recommendedName>
        <fullName evidence="1">YpoC-like domain-containing protein</fullName>
    </recommendedName>
</protein>
<evidence type="ECO:0000313" key="3">
    <source>
        <dbReference type="Proteomes" id="UP000581688"/>
    </source>
</evidence>
<accession>A0A841PYS8</accession>
<evidence type="ECO:0000259" key="1">
    <source>
        <dbReference type="Pfam" id="PF21747"/>
    </source>
</evidence>
<dbReference type="RefSeq" id="WP_174495079.1">
    <property type="nucleotide sequence ID" value="NZ_CADDWK010000002.1"/>
</dbReference>